<accession>A0A8S1XT85</accession>
<gene>
    <name evidence="1" type="ORF">POCTA_138.1.T1320148</name>
</gene>
<name>A0A8S1XT85_PAROT</name>
<comment type="caution">
    <text evidence="1">The sequence shown here is derived from an EMBL/GenBank/DDBJ whole genome shotgun (WGS) entry which is preliminary data.</text>
</comment>
<protein>
    <submittedName>
        <fullName evidence="1">Uncharacterized protein</fullName>
    </submittedName>
</protein>
<keyword evidence="2" id="KW-1185">Reference proteome</keyword>
<evidence type="ECO:0000313" key="1">
    <source>
        <dbReference type="EMBL" id="CAD8204419.1"/>
    </source>
</evidence>
<dbReference type="AlphaFoldDB" id="A0A8S1XT85"/>
<dbReference type="EMBL" id="CAJJDP010000133">
    <property type="protein sequence ID" value="CAD8204419.1"/>
    <property type="molecule type" value="Genomic_DNA"/>
</dbReference>
<organism evidence="1 2">
    <name type="scientific">Paramecium octaurelia</name>
    <dbReference type="NCBI Taxonomy" id="43137"/>
    <lineage>
        <taxon>Eukaryota</taxon>
        <taxon>Sar</taxon>
        <taxon>Alveolata</taxon>
        <taxon>Ciliophora</taxon>
        <taxon>Intramacronucleata</taxon>
        <taxon>Oligohymenophorea</taxon>
        <taxon>Peniculida</taxon>
        <taxon>Parameciidae</taxon>
        <taxon>Paramecium</taxon>
    </lineage>
</organism>
<dbReference type="Proteomes" id="UP000683925">
    <property type="component" value="Unassembled WGS sequence"/>
</dbReference>
<proteinExistence type="predicted"/>
<sequence length="206" mass="24581">MIHLKLQQENLYYGIIQYINRLQLFPLIYNNFIVLNQIELQIYQKMGYTIELWLAQELFQHISTIRNQNKQMILDCQRNEIFHKSDQNCQTVITVFMISSLIIGYIFNSIRLQVHNYYQNIVTLCYSKVQHQQSVNSKQIRYKLSKLFYFIEKLSSQLQNKYQNAKRKDLEITLKLQNSATKVGNFVGLELAFRTVIILINDIKQT</sequence>
<reference evidence="1" key="1">
    <citation type="submission" date="2021-01" db="EMBL/GenBank/DDBJ databases">
        <authorList>
            <consortium name="Genoscope - CEA"/>
            <person name="William W."/>
        </authorList>
    </citation>
    <scope>NUCLEOTIDE SEQUENCE</scope>
</reference>
<evidence type="ECO:0000313" key="2">
    <source>
        <dbReference type="Proteomes" id="UP000683925"/>
    </source>
</evidence>